<evidence type="ECO:0000313" key="1">
    <source>
        <dbReference type="EMBL" id="MBK9983466.1"/>
    </source>
</evidence>
<dbReference type="Gene3D" id="2.160.20.10">
    <property type="entry name" value="Single-stranded right-handed beta-helix, Pectin lyase-like"/>
    <property type="match status" value="1"/>
</dbReference>
<gene>
    <name evidence="1" type="ORF">IPP15_13955</name>
</gene>
<evidence type="ECO:0000313" key="2">
    <source>
        <dbReference type="Proteomes" id="UP000808337"/>
    </source>
</evidence>
<evidence type="ECO:0008006" key="3">
    <source>
        <dbReference type="Google" id="ProtNLM"/>
    </source>
</evidence>
<proteinExistence type="predicted"/>
<sequence>MIYTSVTIIDKEVTIYPGAFLETRGKGEIIFAKKVNILGESQVFDQYLNVEFRGATISSLNPCWFGAKGYDEIDDTKAFQKLFAIARTYSYNINVEIPVGKFLISESIEIGNEVPVGKSINLIGKGMSANSRLGSSLVWNGETGKNMLIINNNTSFVIDGIGFNAESNHLLKSDIELRPYINQLSIRNCSFTGCAGRESANINMNAGNGLQVSEINFENCLFGGVTYDNKTWLTESAVIGGLANTKNFFFRNCSFLGYSIGGINIKISDIIKVENCGFAFNDIDIICQLCNIIASSNYSERSNSFFKSEISQNVAFATFLDNCFYGSEDADFVIRGGAGSIVLINNNFGGMGGSDQINKIKWDDKATSTIYSNGNFYKNASGIESPFYDMQNRPLTKGFQSINDKSGLEAINIRKLPIVHQ</sequence>
<name>A0A9D7SWI3_9BACT</name>
<dbReference type="InterPro" id="IPR012334">
    <property type="entry name" value="Pectin_lyas_fold"/>
</dbReference>
<dbReference type="AlphaFoldDB" id="A0A9D7SWI3"/>
<organism evidence="1 2">
    <name type="scientific">Candidatus Opimibacter skivensis</name>
    <dbReference type="NCBI Taxonomy" id="2982028"/>
    <lineage>
        <taxon>Bacteria</taxon>
        <taxon>Pseudomonadati</taxon>
        <taxon>Bacteroidota</taxon>
        <taxon>Saprospiria</taxon>
        <taxon>Saprospirales</taxon>
        <taxon>Saprospiraceae</taxon>
        <taxon>Candidatus Opimibacter</taxon>
    </lineage>
</organism>
<comment type="caution">
    <text evidence="1">The sequence shown here is derived from an EMBL/GenBank/DDBJ whole genome shotgun (WGS) entry which is preliminary data.</text>
</comment>
<dbReference type="InterPro" id="IPR011050">
    <property type="entry name" value="Pectin_lyase_fold/virulence"/>
</dbReference>
<dbReference type="Proteomes" id="UP000808337">
    <property type="component" value="Unassembled WGS sequence"/>
</dbReference>
<accession>A0A9D7SWI3</accession>
<dbReference type="SUPFAM" id="SSF51126">
    <property type="entry name" value="Pectin lyase-like"/>
    <property type="match status" value="1"/>
</dbReference>
<dbReference type="EMBL" id="JADKGY010000020">
    <property type="protein sequence ID" value="MBK9983466.1"/>
    <property type="molecule type" value="Genomic_DNA"/>
</dbReference>
<protein>
    <recommendedName>
        <fullName evidence="3">Pectate lyase superfamily protein domain-containing protein</fullName>
    </recommendedName>
</protein>
<reference evidence="1 2" key="1">
    <citation type="submission" date="2020-10" db="EMBL/GenBank/DDBJ databases">
        <title>Connecting structure to function with the recovery of over 1000 high-quality activated sludge metagenome-assembled genomes encoding full-length rRNA genes using long-read sequencing.</title>
        <authorList>
            <person name="Singleton C.M."/>
            <person name="Petriglieri F."/>
            <person name="Kristensen J.M."/>
            <person name="Kirkegaard R.H."/>
            <person name="Michaelsen T.Y."/>
            <person name="Andersen M.H."/>
            <person name="Karst S.M."/>
            <person name="Dueholm M.S."/>
            <person name="Nielsen P.H."/>
            <person name="Albertsen M."/>
        </authorList>
    </citation>
    <scope>NUCLEOTIDE SEQUENCE [LARGE SCALE GENOMIC DNA]</scope>
    <source>
        <strain evidence="1">Ribe_18-Q3-R11-54_MAXAC.273</strain>
    </source>
</reference>